<dbReference type="OrthoDB" id="7439267at2"/>
<dbReference type="AlphaFoldDB" id="A0A4R3LAP2"/>
<accession>A0A4R3LAP2</accession>
<feature type="region of interest" description="Disordered" evidence="1">
    <location>
        <begin position="68"/>
        <end position="123"/>
    </location>
</feature>
<evidence type="ECO:0000313" key="3">
    <source>
        <dbReference type="Proteomes" id="UP000294599"/>
    </source>
</evidence>
<gene>
    <name evidence="2" type="ORF">EDC25_11516</name>
</gene>
<feature type="compositionally biased region" description="Low complexity" evidence="1">
    <location>
        <begin position="95"/>
        <end position="111"/>
    </location>
</feature>
<sequence>MNRSVRTALVSAVIGVTGCTGVKPAGSMGAGPVEESPRASLASAQPGLPAFASEEAFEAFLAHWAEEAGKRRREQQARHAEMLQSSAPMPPPAPASVAAPSSAFEPPSAGSITNLQTPGVDEGGIVKRHGDHLVVLRRGRLFTVRIGGDSLRPVSTVDAFGPGINPAGAWYDEMLVAGDTVVVIGYSYARGGTELVRFRIDGDGALSYRDTWHLRSNDYFSSRNYASRLVGETLILYTPLYVNAWNIQRRDFMPAVRRWSADAGPDDFKRLLPATRLYRADENVDPFAGMALHTVVRCDLGGDDLDCSAVAVLGAAGRVFHVSADSVFVWTTRHGGAAANSSMLVRIPLDEGKPTALRTRGVPIDQLSFQQGNDGHLNVMLTQAGAGEGMWGEATQDGELALLRVDLGMFGDGRDEAPANAYRRLPGQVDGPMQNRYIGDWLVYGHARNPWARATDSKASGIAYAVRHAGAGAVQAVVLGHGVERIEAMGTHAIVVGSAKADLHFSSLRMEAGEVALAGVYVQAQAAQGENRTHGFFYKDEGGGSGVVGLPVIGQPHGSRMQSHLSGSAAVLYLRNRDLDLSPLGELAVRSAGTVNDHCRASCVDWYGNARPIFIGDRVFALLGYELVEGRIESGRVVERRRTNFAPSALITD</sequence>
<protein>
    <submittedName>
        <fullName evidence="2">Beta propeller domain-containing protein</fullName>
    </submittedName>
</protein>
<dbReference type="InterPro" id="IPR019198">
    <property type="entry name" value="Beta_propeller_containing"/>
</dbReference>
<proteinExistence type="predicted"/>
<dbReference type="Pfam" id="PF09826">
    <property type="entry name" value="Beta_propel"/>
    <property type="match status" value="1"/>
</dbReference>
<dbReference type="EMBL" id="SMAF01000015">
    <property type="protein sequence ID" value="TCS96328.1"/>
    <property type="molecule type" value="Genomic_DNA"/>
</dbReference>
<feature type="compositionally biased region" description="Basic and acidic residues" evidence="1">
    <location>
        <begin position="68"/>
        <end position="81"/>
    </location>
</feature>
<dbReference type="Proteomes" id="UP000294599">
    <property type="component" value="Unassembled WGS sequence"/>
</dbReference>
<comment type="caution">
    <text evidence="2">The sequence shown here is derived from an EMBL/GenBank/DDBJ whole genome shotgun (WGS) entry which is preliminary data.</text>
</comment>
<keyword evidence="3" id="KW-1185">Reference proteome</keyword>
<dbReference type="RefSeq" id="WP_132577480.1">
    <property type="nucleotide sequence ID" value="NZ_JBHLWF010000012.1"/>
</dbReference>
<feature type="region of interest" description="Disordered" evidence="1">
    <location>
        <begin position="21"/>
        <end position="42"/>
    </location>
</feature>
<evidence type="ECO:0000256" key="1">
    <source>
        <dbReference type="SAM" id="MobiDB-lite"/>
    </source>
</evidence>
<reference evidence="2 3" key="1">
    <citation type="submission" date="2019-03" db="EMBL/GenBank/DDBJ databases">
        <title>Genomic Encyclopedia of Type Strains, Phase IV (KMG-IV): sequencing the most valuable type-strain genomes for metagenomic binning, comparative biology and taxonomic classification.</title>
        <authorList>
            <person name="Goeker M."/>
        </authorList>
    </citation>
    <scope>NUCLEOTIDE SEQUENCE [LARGE SCALE GENOMIC DNA]</scope>
    <source>
        <strain evidence="2 3">DSM 21944</strain>
    </source>
</reference>
<evidence type="ECO:0000313" key="2">
    <source>
        <dbReference type="EMBL" id="TCS96328.1"/>
    </source>
</evidence>
<organism evidence="2 3">
    <name type="scientific">Pseudofulvimonas gallinarii</name>
    <dbReference type="NCBI Taxonomy" id="634155"/>
    <lineage>
        <taxon>Bacteria</taxon>
        <taxon>Pseudomonadati</taxon>
        <taxon>Pseudomonadota</taxon>
        <taxon>Gammaproteobacteria</taxon>
        <taxon>Lysobacterales</taxon>
        <taxon>Rhodanobacteraceae</taxon>
        <taxon>Pseudofulvimonas</taxon>
    </lineage>
</organism>
<dbReference type="PROSITE" id="PS51257">
    <property type="entry name" value="PROKAR_LIPOPROTEIN"/>
    <property type="match status" value="1"/>
</dbReference>
<name>A0A4R3LAP2_9GAMM</name>